<dbReference type="EMBL" id="FQUC01000015">
    <property type="protein sequence ID" value="SHG08187.1"/>
    <property type="molecule type" value="Genomic_DNA"/>
</dbReference>
<organism evidence="1 2">
    <name type="scientific">Dysgonomonas macrotermitis</name>
    <dbReference type="NCBI Taxonomy" id="1346286"/>
    <lineage>
        <taxon>Bacteria</taxon>
        <taxon>Pseudomonadati</taxon>
        <taxon>Bacteroidota</taxon>
        <taxon>Bacteroidia</taxon>
        <taxon>Bacteroidales</taxon>
        <taxon>Dysgonomonadaceae</taxon>
        <taxon>Dysgonomonas</taxon>
    </lineage>
</organism>
<keyword evidence="2" id="KW-1185">Reference proteome</keyword>
<evidence type="ECO:0000313" key="2">
    <source>
        <dbReference type="Proteomes" id="UP000184480"/>
    </source>
</evidence>
<dbReference type="RefSeq" id="WP_062185122.1">
    <property type="nucleotide sequence ID" value="NZ_BBXL01000038.1"/>
</dbReference>
<evidence type="ECO:0008006" key="3">
    <source>
        <dbReference type="Google" id="ProtNLM"/>
    </source>
</evidence>
<proteinExistence type="predicted"/>
<accession>A0A1M5GWZ5</accession>
<gene>
    <name evidence="1" type="ORF">SAMN05444362_1158</name>
</gene>
<dbReference type="PANTHER" id="PTHR35810:SF1">
    <property type="entry name" value="CYTOPLASMIC PROTEIN"/>
    <property type="match status" value="1"/>
</dbReference>
<evidence type="ECO:0000313" key="1">
    <source>
        <dbReference type="EMBL" id="SHG08187.1"/>
    </source>
</evidence>
<reference evidence="2" key="1">
    <citation type="submission" date="2016-11" db="EMBL/GenBank/DDBJ databases">
        <authorList>
            <person name="Varghese N."/>
            <person name="Submissions S."/>
        </authorList>
    </citation>
    <scope>NUCLEOTIDE SEQUENCE [LARGE SCALE GENOMIC DNA]</scope>
    <source>
        <strain evidence="2">DSM 27370</strain>
    </source>
</reference>
<dbReference type="AlphaFoldDB" id="A0A1M5GWZ5"/>
<sequence>MKTSENPNKGILKIEQGENNSYKIVFEPVNATIWLRKVELPSLFDVSVQKINACLNVILKEKTLNVQETCKYDLYASGTRIRYDIREVNLEVVIAMAFRIDSRHAKVIREWIIRRCLHPGISDCLPPYMEQHLGMN</sequence>
<dbReference type="Proteomes" id="UP000184480">
    <property type="component" value="Unassembled WGS sequence"/>
</dbReference>
<dbReference type="STRING" id="1346286.SAMN05444362_1158"/>
<protein>
    <recommendedName>
        <fullName evidence="3">Virulence protein RhuM family protein</fullName>
    </recommendedName>
</protein>
<name>A0A1M5GWZ5_9BACT</name>
<dbReference type="OrthoDB" id="1036309at2"/>
<dbReference type="PANTHER" id="PTHR35810">
    <property type="entry name" value="CYTOPLASMIC PROTEIN-RELATED"/>
    <property type="match status" value="1"/>
</dbReference>